<evidence type="ECO:0000313" key="2">
    <source>
        <dbReference type="EMBL" id="CAK0897479.1"/>
    </source>
</evidence>
<name>A0ABN9XD10_9DINO</name>
<feature type="compositionally biased region" description="Low complexity" evidence="1">
    <location>
        <begin position="112"/>
        <end position="126"/>
    </location>
</feature>
<comment type="caution">
    <text evidence="2">The sequence shown here is derived from an EMBL/GenBank/DDBJ whole genome shotgun (WGS) entry which is preliminary data.</text>
</comment>
<evidence type="ECO:0000313" key="3">
    <source>
        <dbReference type="Proteomes" id="UP001189429"/>
    </source>
</evidence>
<organism evidence="2 3">
    <name type="scientific">Prorocentrum cordatum</name>
    <dbReference type="NCBI Taxonomy" id="2364126"/>
    <lineage>
        <taxon>Eukaryota</taxon>
        <taxon>Sar</taxon>
        <taxon>Alveolata</taxon>
        <taxon>Dinophyceae</taxon>
        <taxon>Prorocentrales</taxon>
        <taxon>Prorocentraceae</taxon>
        <taxon>Prorocentrum</taxon>
    </lineage>
</organism>
<feature type="region of interest" description="Disordered" evidence="1">
    <location>
        <begin position="100"/>
        <end position="168"/>
    </location>
</feature>
<feature type="compositionally biased region" description="Low complexity" evidence="1">
    <location>
        <begin position="137"/>
        <end position="146"/>
    </location>
</feature>
<gene>
    <name evidence="2" type="ORF">PCOR1329_LOCUS75642</name>
</gene>
<keyword evidence="3" id="KW-1185">Reference proteome</keyword>
<proteinExistence type="predicted"/>
<accession>A0ABN9XD10</accession>
<feature type="compositionally biased region" description="Basic residues" evidence="1">
    <location>
        <begin position="158"/>
        <end position="168"/>
    </location>
</feature>
<dbReference type="EMBL" id="CAUYUJ010020337">
    <property type="protein sequence ID" value="CAK0897479.1"/>
    <property type="molecule type" value="Genomic_DNA"/>
</dbReference>
<sequence length="168" mass="18213">MPKWCPQRMGDKHKPRPGDITHAQWTALWWSRALAQLTVQAHSGREALTVQSLLSALFNASRMAVEDTARVANDCDTTLRDDIAERTLRRNETCQPQAMLMSVGENRRARAQKAANAAAAARQQQGAPGGGKGGYKGQPAFRQPQAAKPPPPPAPARKGAKGGGKRNW</sequence>
<protein>
    <submittedName>
        <fullName evidence="2">Uncharacterized protein</fullName>
    </submittedName>
</protein>
<evidence type="ECO:0000256" key="1">
    <source>
        <dbReference type="SAM" id="MobiDB-lite"/>
    </source>
</evidence>
<reference evidence="2" key="1">
    <citation type="submission" date="2023-10" db="EMBL/GenBank/DDBJ databases">
        <authorList>
            <person name="Chen Y."/>
            <person name="Shah S."/>
            <person name="Dougan E. K."/>
            <person name="Thang M."/>
            <person name="Chan C."/>
        </authorList>
    </citation>
    <scope>NUCLEOTIDE SEQUENCE [LARGE SCALE GENOMIC DNA]</scope>
</reference>
<dbReference type="Proteomes" id="UP001189429">
    <property type="component" value="Unassembled WGS sequence"/>
</dbReference>
<feature type="compositionally biased region" description="Gly residues" evidence="1">
    <location>
        <begin position="127"/>
        <end position="136"/>
    </location>
</feature>